<dbReference type="GO" id="GO:0004459">
    <property type="term" value="F:L-lactate dehydrogenase (NAD+) activity"/>
    <property type="evidence" value="ECO:0007669"/>
    <property type="project" value="UniProtKB-UniRule"/>
</dbReference>
<evidence type="ECO:0000256" key="6">
    <source>
        <dbReference type="ARBA" id="ARBA00023027"/>
    </source>
</evidence>
<dbReference type="InterPro" id="IPR022383">
    <property type="entry name" value="Lactate/malate_DH_C"/>
</dbReference>
<dbReference type="PANTHER" id="PTHR43128">
    <property type="entry name" value="L-2-HYDROXYCARBOXYLATE DEHYDROGENASE (NAD(P)(+))"/>
    <property type="match status" value="1"/>
</dbReference>
<dbReference type="Gene3D" id="3.90.110.10">
    <property type="entry name" value="Lactate dehydrogenase/glycoside hydrolase, family 4, C-terminal"/>
    <property type="match status" value="1"/>
</dbReference>
<dbReference type="InterPro" id="IPR018177">
    <property type="entry name" value="L-lactate_DH_AS"/>
</dbReference>
<dbReference type="CDD" id="cd05292">
    <property type="entry name" value="LDH_2"/>
    <property type="match status" value="1"/>
</dbReference>
<keyword evidence="15" id="KW-1185">Reference proteome</keyword>
<dbReference type="Gene3D" id="3.40.50.720">
    <property type="entry name" value="NAD(P)-binding Rossmann-like Domain"/>
    <property type="match status" value="1"/>
</dbReference>
<sequence>MKIGIVGAGFVGSTAAYAMVMRGVGSEIVLVDRNGELADAQARDILHATPFAYPTKIRAGSYADLDGAGLVVLAAGVNQKPGETRLELLTRNAEIFGGIIPEVLKAAPQTILLVATNPVDVMTQISTVIAARHGVPTCRVIGSGTILDTARYRALLGQHLGVSPKSVHAHVLGEHGDSEVLHWSNAEAGGLNVAVVGEQVGRPLTEAVKARIDDEVRCVAYRIIKGKGATWYGIGGGLARLAQVIANDERALVTCSMLTDSCLGVPQVALSLPRLLGAAGIISTLTPELDEAEAAALRRSAEVLKSAFDGVKL</sequence>
<evidence type="ECO:0000256" key="1">
    <source>
        <dbReference type="ARBA" id="ARBA00003966"/>
    </source>
</evidence>
<keyword evidence="5 11" id="KW-0560">Oxidoreductase</keyword>
<evidence type="ECO:0000256" key="7">
    <source>
        <dbReference type="ARBA" id="ARBA00049258"/>
    </source>
</evidence>
<dbReference type="STRING" id="414684.RC1_3506"/>
<dbReference type="RefSeq" id="WP_012568642.1">
    <property type="nucleotide sequence ID" value="NC_011420.2"/>
</dbReference>
<feature type="binding site" evidence="10">
    <location>
        <position position="32"/>
    </location>
    <ligand>
        <name>NAD(+)</name>
        <dbReference type="ChEBI" id="CHEBI:57540"/>
    </ligand>
</feature>
<dbReference type="HOGENOM" id="CLU_045401_1_1_5"/>
<dbReference type="OrthoDB" id="9802969at2"/>
<dbReference type="SUPFAM" id="SSF51735">
    <property type="entry name" value="NAD(P)-binding Rossmann-fold domains"/>
    <property type="match status" value="1"/>
</dbReference>
<evidence type="ECO:0000256" key="10">
    <source>
        <dbReference type="PIRSR" id="PIRSR000102-3"/>
    </source>
</evidence>
<dbReference type="InterPro" id="IPR036291">
    <property type="entry name" value="NAD(P)-bd_dom_sf"/>
</dbReference>
<evidence type="ECO:0000256" key="5">
    <source>
        <dbReference type="ARBA" id="ARBA00023002"/>
    </source>
</evidence>
<evidence type="ECO:0000256" key="9">
    <source>
        <dbReference type="PIRSR" id="PIRSR000102-1"/>
    </source>
</evidence>
<feature type="binding site" evidence="10">
    <location>
        <position position="92"/>
    </location>
    <ligand>
        <name>NAD(+)</name>
        <dbReference type="ChEBI" id="CHEBI:57540"/>
    </ligand>
</feature>
<dbReference type="PROSITE" id="PS00064">
    <property type="entry name" value="L_LDH"/>
    <property type="match status" value="1"/>
</dbReference>
<evidence type="ECO:0000256" key="2">
    <source>
        <dbReference type="ARBA" id="ARBA00004843"/>
    </source>
</evidence>
<comment type="pathway">
    <text evidence="2">Fermentation; pyruvate fermentation to lactate; (S)-lactate from pyruvate: step 1/1.</text>
</comment>
<accession>B6IX40</accession>
<dbReference type="KEGG" id="rce:RC1_3506"/>
<evidence type="ECO:0000259" key="13">
    <source>
        <dbReference type="Pfam" id="PF02866"/>
    </source>
</evidence>
<dbReference type="PRINTS" id="PR00086">
    <property type="entry name" value="LLDHDRGNASE"/>
</dbReference>
<comment type="function">
    <text evidence="1">Catalyzes the reversible oxidation of malate to oxaloacetate.</text>
</comment>
<feature type="binding site" evidence="10">
    <location>
        <begin position="7"/>
        <end position="12"/>
    </location>
    <ligand>
        <name>NAD(+)</name>
        <dbReference type="ChEBI" id="CHEBI:57540"/>
    </ligand>
</feature>
<evidence type="ECO:0000313" key="14">
    <source>
        <dbReference type="EMBL" id="ACJ00864.1"/>
    </source>
</evidence>
<dbReference type="InterPro" id="IPR015955">
    <property type="entry name" value="Lactate_DH/Glyco_Ohase_4_C"/>
</dbReference>
<dbReference type="GO" id="GO:0005737">
    <property type="term" value="C:cytoplasm"/>
    <property type="evidence" value="ECO:0007669"/>
    <property type="project" value="UniProtKB-UniRule"/>
</dbReference>
<protein>
    <recommendedName>
        <fullName evidence="4 8">L-lactate dehydrogenase</fullName>
        <ecNumber evidence="4 8">1.1.1.27</ecNumber>
    </recommendedName>
</protein>
<dbReference type="PANTHER" id="PTHR43128:SF16">
    <property type="entry name" value="L-LACTATE DEHYDROGENASE"/>
    <property type="match status" value="1"/>
</dbReference>
<dbReference type="InterPro" id="IPR001236">
    <property type="entry name" value="Lactate/malate_DH_N"/>
</dbReference>
<dbReference type="EMBL" id="CP000613">
    <property type="protein sequence ID" value="ACJ00864.1"/>
    <property type="molecule type" value="Genomic_DNA"/>
</dbReference>
<dbReference type="UniPathway" id="UPA00554">
    <property type="reaction ID" value="UER00611"/>
</dbReference>
<proteinExistence type="inferred from homology"/>
<dbReference type="Proteomes" id="UP000001591">
    <property type="component" value="Chromosome"/>
</dbReference>
<reference evidence="14 15" key="1">
    <citation type="journal article" date="2010" name="BMC Genomics">
        <title>Metabolic flexibility revealed in the genome of the cyst-forming alpha-1 proteobacterium Rhodospirillum centenum.</title>
        <authorList>
            <person name="Lu Y.K."/>
            <person name="Marden J."/>
            <person name="Han M."/>
            <person name="Swingley W.D."/>
            <person name="Mastrian S.D."/>
            <person name="Chowdhury S.R."/>
            <person name="Hao J."/>
            <person name="Helmy T."/>
            <person name="Kim S."/>
            <person name="Kurdoglu A.A."/>
            <person name="Matthies H.J."/>
            <person name="Rollo D."/>
            <person name="Stothard P."/>
            <person name="Blankenship R.E."/>
            <person name="Bauer C.E."/>
            <person name="Touchman J.W."/>
        </authorList>
    </citation>
    <scope>NUCLEOTIDE SEQUENCE [LARGE SCALE GENOMIC DNA]</scope>
    <source>
        <strain evidence="15">ATCC 51521 / SW</strain>
    </source>
</reference>
<keyword evidence="6 10" id="KW-0520">NAD</keyword>
<dbReference type="InterPro" id="IPR001557">
    <property type="entry name" value="L-lactate/malate_DH"/>
</dbReference>
<evidence type="ECO:0000256" key="4">
    <source>
        <dbReference type="ARBA" id="ARBA00012967"/>
    </source>
</evidence>
<feature type="active site" description="Proton acceptor" evidence="9">
    <location>
        <position position="175"/>
    </location>
</feature>
<dbReference type="NCBIfam" id="TIGR01771">
    <property type="entry name" value="L-LDH-NAD"/>
    <property type="match status" value="1"/>
</dbReference>
<dbReference type="AlphaFoldDB" id="B6IX40"/>
<evidence type="ECO:0000256" key="8">
    <source>
        <dbReference type="NCBIfam" id="TIGR01771"/>
    </source>
</evidence>
<dbReference type="GO" id="GO:0006096">
    <property type="term" value="P:glycolytic process"/>
    <property type="evidence" value="ECO:0007669"/>
    <property type="project" value="UniProtKB-UniRule"/>
</dbReference>
<name>B6IX40_RHOCS</name>
<dbReference type="Pfam" id="PF00056">
    <property type="entry name" value="Ldh_1_N"/>
    <property type="match status" value="1"/>
</dbReference>
<evidence type="ECO:0000259" key="12">
    <source>
        <dbReference type="Pfam" id="PF00056"/>
    </source>
</evidence>
<evidence type="ECO:0000313" key="15">
    <source>
        <dbReference type="Proteomes" id="UP000001591"/>
    </source>
</evidence>
<comment type="catalytic activity">
    <reaction evidence="7">
        <text>(S)-lactate + NAD(+) = pyruvate + NADH + H(+)</text>
        <dbReference type="Rhea" id="RHEA:23444"/>
        <dbReference type="ChEBI" id="CHEBI:15361"/>
        <dbReference type="ChEBI" id="CHEBI:15378"/>
        <dbReference type="ChEBI" id="CHEBI:16651"/>
        <dbReference type="ChEBI" id="CHEBI:57540"/>
        <dbReference type="ChEBI" id="CHEBI:57945"/>
        <dbReference type="EC" id="1.1.1.27"/>
    </reaction>
</comment>
<evidence type="ECO:0000256" key="11">
    <source>
        <dbReference type="RuleBase" id="RU003369"/>
    </source>
</evidence>
<dbReference type="SUPFAM" id="SSF56327">
    <property type="entry name" value="LDH C-terminal domain-like"/>
    <property type="match status" value="1"/>
</dbReference>
<gene>
    <name evidence="14" type="ordered locus">RC1_3506</name>
</gene>
<dbReference type="GO" id="GO:0006089">
    <property type="term" value="P:lactate metabolic process"/>
    <property type="evidence" value="ECO:0007669"/>
    <property type="project" value="TreeGrafter"/>
</dbReference>
<dbReference type="EC" id="1.1.1.27" evidence="4 8"/>
<feature type="domain" description="Lactate/malate dehydrogenase C-terminal" evidence="13">
    <location>
        <begin position="145"/>
        <end position="309"/>
    </location>
</feature>
<dbReference type="Pfam" id="PF02866">
    <property type="entry name" value="Ldh_1_C"/>
    <property type="match status" value="1"/>
</dbReference>
<feature type="domain" description="Lactate/malate dehydrogenase N-terminal" evidence="12">
    <location>
        <begin position="1"/>
        <end position="127"/>
    </location>
</feature>
<organism evidence="14 15">
    <name type="scientific">Rhodospirillum centenum (strain ATCC 51521 / SW)</name>
    <dbReference type="NCBI Taxonomy" id="414684"/>
    <lineage>
        <taxon>Bacteria</taxon>
        <taxon>Pseudomonadati</taxon>
        <taxon>Pseudomonadota</taxon>
        <taxon>Alphaproteobacteria</taxon>
        <taxon>Rhodospirillales</taxon>
        <taxon>Rhodospirillaceae</taxon>
        <taxon>Rhodospirillum</taxon>
    </lineage>
</organism>
<dbReference type="eggNOG" id="COG0039">
    <property type="taxonomic scope" value="Bacteria"/>
</dbReference>
<dbReference type="InterPro" id="IPR011304">
    <property type="entry name" value="L-lactate_DH"/>
</dbReference>
<comment type="similarity">
    <text evidence="3">Belongs to the LDH/MDH superfamily. LDH family.</text>
</comment>
<dbReference type="PIRSF" id="PIRSF000102">
    <property type="entry name" value="Lac_mal_DH"/>
    <property type="match status" value="1"/>
</dbReference>
<evidence type="ECO:0000256" key="3">
    <source>
        <dbReference type="ARBA" id="ARBA00006054"/>
    </source>
</evidence>